<dbReference type="PROSITE" id="PS51626">
    <property type="entry name" value="SAM_MT_TRM1"/>
    <property type="match status" value="1"/>
</dbReference>
<keyword evidence="8" id="KW-1185">Reference proteome</keyword>
<organism evidence="7 8">
    <name type="scientific">Euhalothece natronophila Z-M001</name>
    <dbReference type="NCBI Taxonomy" id="522448"/>
    <lineage>
        <taxon>Bacteria</taxon>
        <taxon>Bacillati</taxon>
        <taxon>Cyanobacteriota</taxon>
        <taxon>Cyanophyceae</taxon>
        <taxon>Oscillatoriophycideae</taxon>
        <taxon>Chroococcales</taxon>
        <taxon>Halothecacae</taxon>
        <taxon>Halothece cluster</taxon>
        <taxon>Euhalothece</taxon>
    </lineage>
</organism>
<dbReference type="GO" id="GO:0000049">
    <property type="term" value="F:tRNA binding"/>
    <property type="evidence" value="ECO:0007669"/>
    <property type="project" value="UniProtKB-KW"/>
</dbReference>
<dbReference type="Proteomes" id="UP000318453">
    <property type="component" value="Chromosome"/>
</dbReference>
<dbReference type="Pfam" id="PF02005">
    <property type="entry name" value="TRM"/>
    <property type="match status" value="1"/>
</dbReference>
<dbReference type="InterPro" id="IPR029063">
    <property type="entry name" value="SAM-dependent_MTases_sf"/>
</dbReference>
<keyword evidence="4" id="KW-0949">S-adenosyl-L-methionine</keyword>
<dbReference type="OrthoDB" id="448459at2"/>
<dbReference type="InterPro" id="IPR042296">
    <property type="entry name" value="tRNA_met_Trm1_C"/>
</dbReference>
<dbReference type="Gene3D" id="3.30.56.70">
    <property type="entry name" value="N2,N2-dimethylguanosine tRNA methyltransferase, C-terminal domain"/>
    <property type="match status" value="1"/>
</dbReference>
<dbReference type="PANTHER" id="PTHR10631:SF9">
    <property type="entry name" value="TRNA (GUANINE(26)-N(2))-DIMETHYLTRANSFERASE"/>
    <property type="match status" value="1"/>
</dbReference>
<evidence type="ECO:0000256" key="4">
    <source>
        <dbReference type="ARBA" id="ARBA00022691"/>
    </source>
</evidence>
<keyword evidence="3 7" id="KW-0808">Transferase</keyword>
<evidence type="ECO:0000313" key="7">
    <source>
        <dbReference type="EMBL" id="QDZ40605.1"/>
    </source>
</evidence>
<accession>A0A5B8NQW9</accession>
<dbReference type="Gene3D" id="3.40.50.150">
    <property type="entry name" value="Vaccinia Virus protein VP39"/>
    <property type="match status" value="1"/>
</dbReference>
<evidence type="ECO:0000256" key="6">
    <source>
        <dbReference type="ARBA" id="ARBA00022884"/>
    </source>
</evidence>
<sequence>MWRIFLCLSLVISYLSLVNQWIVSPCQLIDLISTHQEGKAQFKVGNAFYRPTTQIVRDLGILAAAIHKQKTGELRVLDAMAGCGVRGLRYLLEAEAEFVWVNDADPNVYPVLSDNLRTTLSASQYHLTQTDVNRIFFDCYNRSDFYDLIDVDCFGAPVPYVGTVLWGTKLGGMVYLTSTDGRSVTGNNVHNSLKFYGAYARSHPAAHEQGLRLIMGKLQEQAASQERGVDPVFAYFTGETYRVMMRFVEKPQLTENNYGWLGYCHHCGNYQTVGWRKLGKAICPYDGEKLVLSGPLWLDSLHDRATVKEMANLAQEWGWSKPMSLLNLMATEADLPPYFYTLQHIGKKGKIDLPKRDRLIATLQEQGYRACATHVNLQAIKTDASFTHCVETAKELSS</sequence>
<proteinExistence type="predicted"/>
<evidence type="ECO:0000256" key="5">
    <source>
        <dbReference type="ARBA" id="ARBA00022694"/>
    </source>
</evidence>
<dbReference type="GO" id="GO:0016423">
    <property type="term" value="F:tRNA (guanine) methyltransferase activity"/>
    <property type="evidence" value="ECO:0007669"/>
    <property type="project" value="InterPro"/>
</dbReference>
<keyword evidence="1" id="KW-0820">tRNA-binding</keyword>
<dbReference type="KEGG" id="enn:FRE64_11960"/>
<dbReference type="AlphaFoldDB" id="A0A5B8NQW9"/>
<keyword evidence="2 7" id="KW-0489">Methyltransferase</keyword>
<gene>
    <name evidence="7" type="ORF">FRE64_11960</name>
</gene>
<evidence type="ECO:0000256" key="3">
    <source>
        <dbReference type="ARBA" id="ARBA00022679"/>
    </source>
</evidence>
<keyword evidence="5" id="KW-0819">tRNA processing</keyword>
<dbReference type="SUPFAM" id="SSF53335">
    <property type="entry name" value="S-adenosyl-L-methionine-dependent methyltransferases"/>
    <property type="match status" value="1"/>
</dbReference>
<protein>
    <submittedName>
        <fullName evidence="7">tRNA (Guanine-N1)-methyltransferase</fullName>
    </submittedName>
</protein>
<evidence type="ECO:0000313" key="8">
    <source>
        <dbReference type="Proteomes" id="UP000318453"/>
    </source>
</evidence>
<keyword evidence="6" id="KW-0694">RNA-binding</keyword>
<reference evidence="7" key="1">
    <citation type="submission" date="2019-08" db="EMBL/GenBank/DDBJ databases">
        <title>Carotenoids and Carotenoid Binding Proteins in the Halophilic Cyanobacterium Euhalothece sp. ZM00.</title>
        <authorList>
            <person name="Cho S.M."/>
            <person name="Song J.Y."/>
            <person name="Park Y.-I."/>
        </authorList>
    </citation>
    <scope>NUCLEOTIDE SEQUENCE [LARGE SCALE GENOMIC DNA]</scope>
    <source>
        <strain evidence="7">Z-M001</strain>
    </source>
</reference>
<evidence type="ECO:0000256" key="1">
    <source>
        <dbReference type="ARBA" id="ARBA00022555"/>
    </source>
</evidence>
<name>A0A5B8NQW9_9CHRO</name>
<dbReference type="InterPro" id="IPR002905">
    <property type="entry name" value="Trm1"/>
</dbReference>
<evidence type="ECO:0000256" key="2">
    <source>
        <dbReference type="ARBA" id="ARBA00022603"/>
    </source>
</evidence>
<dbReference type="PANTHER" id="PTHR10631">
    <property type="entry name" value="N 2 ,N 2 -DIMETHYLGUANOSINE TRNA METHYLTRANSFERASE"/>
    <property type="match status" value="1"/>
</dbReference>
<dbReference type="GO" id="GO:0002940">
    <property type="term" value="P:tRNA N2-guanine methylation"/>
    <property type="evidence" value="ECO:0007669"/>
    <property type="project" value="TreeGrafter"/>
</dbReference>
<dbReference type="EMBL" id="CP042326">
    <property type="protein sequence ID" value="QDZ40605.1"/>
    <property type="molecule type" value="Genomic_DNA"/>
</dbReference>